<dbReference type="Proteomes" id="UP001595444">
    <property type="component" value="Unassembled WGS sequence"/>
</dbReference>
<comment type="catalytic activity">
    <reaction evidence="10">
        <text>S-hexadecanoyl-L-cysteinyl-[protein] + H2O = L-cysteinyl-[protein] + hexadecanoate + H(+)</text>
        <dbReference type="Rhea" id="RHEA:19233"/>
        <dbReference type="Rhea" id="RHEA-COMP:10131"/>
        <dbReference type="Rhea" id="RHEA-COMP:11032"/>
        <dbReference type="ChEBI" id="CHEBI:7896"/>
        <dbReference type="ChEBI" id="CHEBI:15377"/>
        <dbReference type="ChEBI" id="CHEBI:15378"/>
        <dbReference type="ChEBI" id="CHEBI:29950"/>
        <dbReference type="ChEBI" id="CHEBI:74151"/>
        <dbReference type="EC" id="3.1.2.22"/>
    </reaction>
    <physiologicalReaction direction="left-to-right" evidence="10">
        <dbReference type="Rhea" id="RHEA:19234"/>
    </physiologicalReaction>
</comment>
<evidence type="ECO:0000256" key="5">
    <source>
        <dbReference type="ARBA" id="ARBA00039314"/>
    </source>
</evidence>
<evidence type="ECO:0000259" key="12">
    <source>
        <dbReference type="Pfam" id="PF12697"/>
    </source>
</evidence>
<dbReference type="EMBL" id="JBHRSL010000007">
    <property type="protein sequence ID" value="MFC3052048.1"/>
    <property type="molecule type" value="Genomic_DNA"/>
</dbReference>
<dbReference type="InterPro" id="IPR029058">
    <property type="entry name" value="AB_hydrolase_fold"/>
</dbReference>
<evidence type="ECO:0000256" key="2">
    <source>
        <dbReference type="ARBA" id="ARBA00022801"/>
    </source>
</evidence>
<dbReference type="RefSeq" id="WP_194214649.1">
    <property type="nucleotide sequence ID" value="NZ_CP061205.1"/>
</dbReference>
<organism evidence="13 14">
    <name type="scientific">Kordiimonas pumila</name>
    <dbReference type="NCBI Taxonomy" id="2161677"/>
    <lineage>
        <taxon>Bacteria</taxon>
        <taxon>Pseudomonadati</taxon>
        <taxon>Pseudomonadota</taxon>
        <taxon>Alphaproteobacteria</taxon>
        <taxon>Kordiimonadales</taxon>
        <taxon>Kordiimonadaceae</taxon>
        <taxon>Kordiimonas</taxon>
    </lineage>
</organism>
<evidence type="ECO:0000256" key="11">
    <source>
        <dbReference type="ARBA" id="ARBA00047972"/>
    </source>
</evidence>
<evidence type="ECO:0000313" key="13">
    <source>
        <dbReference type="EMBL" id="MFC3052048.1"/>
    </source>
</evidence>
<comment type="catalytic activity">
    <reaction evidence="11">
        <text>mycophenolic acid O-acyl-beta-D-glucuronide + H2O = mycophenolate + D-glucuronate + H(+)</text>
        <dbReference type="Rhea" id="RHEA:34179"/>
        <dbReference type="ChEBI" id="CHEBI:15377"/>
        <dbReference type="ChEBI" id="CHEBI:15378"/>
        <dbReference type="ChEBI" id="CHEBI:58720"/>
        <dbReference type="ChEBI" id="CHEBI:62932"/>
        <dbReference type="ChEBI" id="CHEBI:66982"/>
        <dbReference type="EC" id="3.1.1.93"/>
    </reaction>
    <physiologicalReaction direction="left-to-right" evidence="11">
        <dbReference type="Rhea" id="RHEA:34180"/>
    </physiologicalReaction>
</comment>
<proteinExistence type="predicted"/>
<dbReference type="Gene3D" id="3.40.50.1820">
    <property type="entry name" value="alpha/beta hydrolase"/>
    <property type="match status" value="1"/>
</dbReference>
<dbReference type="SUPFAM" id="SSF53474">
    <property type="entry name" value="alpha/beta-Hydrolases"/>
    <property type="match status" value="1"/>
</dbReference>
<evidence type="ECO:0000256" key="8">
    <source>
        <dbReference type="ARBA" id="ARBA00042704"/>
    </source>
</evidence>
<evidence type="ECO:0000256" key="9">
    <source>
        <dbReference type="ARBA" id="ARBA00046047"/>
    </source>
</evidence>
<feature type="domain" description="AB hydrolase-1" evidence="12">
    <location>
        <begin position="27"/>
        <end position="228"/>
    </location>
</feature>
<evidence type="ECO:0000256" key="6">
    <source>
        <dbReference type="ARBA" id="ARBA00041520"/>
    </source>
</evidence>
<evidence type="ECO:0000256" key="10">
    <source>
        <dbReference type="ARBA" id="ARBA00047409"/>
    </source>
</evidence>
<evidence type="ECO:0000256" key="4">
    <source>
        <dbReference type="ARBA" id="ARBA00039132"/>
    </source>
</evidence>
<keyword evidence="3" id="KW-0809">Transit peptide</keyword>
<dbReference type="Pfam" id="PF12697">
    <property type="entry name" value="Abhydrolase_6"/>
    <property type="match status" value="1"/>
</dbReference>
<evidence type="ECO:0000256" key="3">
    <source>
        <dbReference type="ARBA" id="ARBA00022946"/>
    </source>
</evidence>
<dbReference type="PANTHER" id="PTHR16138">
    <property type="entry name" value="MYCOPHENOLIC ACID ACYL-GLUCURONIDE ESTERASE, MITOCHONDRIAL"/>
    <property type="match status" value="1"/>
</dbReference>
<dbReference type="EC" id="3.1.2.22" evidence="1"/>
<evidence type="ECO:0000313" key="14">
    <source>
        <dbReference type="Proteomes" id="UP001595444"/>
    </source>
</evidence>
<protein>
    <recommendedName>
        <fullName evidence="5">Palmitoyl-protein thioesterase ABHD10, mitochondrial</fullName>
        <ecNumber evidence="4">3.1.1.93</ecNumber>
        <ecNumber evidence="1">3.1.2.22</ecNumber>
    </recommendedName>
    <alternativeName>
        <fullName evidence="7">Acyl-protein thioesterase ABHD10</fullName>
    </alternativeName>
    <alternativeName>
        <fullName evidence="8">Alpha/beta hydrolase domain-containing protein 10</fullName>
    </alternativeName>
    <alternativeName>
        <fullName evidence="6">Mycophenolic acid acyl-glucuronide esterase, mitochondrial</fullName>
    </alternativeName>
</protein>
<evidence type="ECO:0000256" key="7">
    <source>
        <dbReference type="ARBA" id="ARBA00042645"/>
    </source>
</evidence>
<sequence length="253" mass="27610">MPETRILETAHGTRIAYKRTKGKGPGVVFLPGFMSDMEGGKATALEAWCVAEGQAFVRFDYQGHGVSEGKFADGTIGLWAKDAIAVIDKLTEGPQIVVGSSMGGWIGLLAAKARPGRVKAFVGLAAAPDFTVRMWEGFDEATRAEVLENGFMKRPCDYGDEPYTITKALIDDGWQNRVLNAPIHLDIPVRLIQGTLDPDVPWQTAQQIADCIVGENTEVILVPGGDHRLSRDIDLKRLTRMVGELTKDLPYGR</sequence>
<keyword evidence="2 13" id="KW-0378">Hydrolase</keyword>
<dbReference type="PANTHER" id="PTHR16138:SF7">
    <property type="entry name" value="PALMITOYL-PROTEIN THIOESTERASE ABHD10, MITOCHONDRIAL"/>
    <property type="match status" value="1"/>
</dbReference>
<comment type="caution">
    <text evidence="13">The sequence shown here is derived from an EMBL/GenBank/DDBJ whole genome shotgun (WGS) entry which is preliminary data.</text>
</comment>
<accession>A0ABV7D4T8</accession>
<dbReference type="EC" id="3.1.1.93" evidence="4"/>
<dbReference type="InterPro" id="IPR052382">
    <property type="entry name" value="ABHD10_acyl-thioesterase"/>
</dbReference>
<dbReference type="GO" id="GO:0016787">
    <property type="term" value="F:hydrolase activity"/>
    <property type="evidence" value="ECO:0007669"/>
    <property type="project" value="UniProtKB-KW"/>
</dbReference>
<reference evidence="14" key="1">
    <citation type="journal article" date="2019" name="Int. J. Syst. Evol. Microbiol.">
        <title>The Global Catalogue of Microorganisms (GCM) 10K type strain sequencing project: providing services to taxonomists for standard genome sequencing and annotation.</title>
        <authorList>
            <consortium name="The Broad Institute Genomics Platform"/>
            <consortium name="The Broad Institute Genome Sequencing Center for Infectious Disease"/>
            <person name="Wu L."/>
            <person name="Ma J."/>
        </authorList>
    </citation>
    <scope>NUCLEOTIDE SEQUENCE [LARGE SCALE GENOMIC DNA]</scope>
    <source>
        <strain evidence="14">KCTC 62164</strain>
    </source>
</reference>
<keyword evidence="14" id="KW-1185">Reference proteome</keyword>
<dbReference type="InterPro" id="IPR000073">
    <property type="entry name" value="AB_hydrolase_1"/>
</dbReference>
<name>A0ABV7D4T8_9PROT</name>
<evidence type="ECO:0000256" key="1">
    <source>
        <dbReference type="ARBA" id="ARBA00012423"/>
    </source>
</evidence>
<comment type="function">
    <text evidence="9">Acts as an acyl-protein thioesterase that hydrolyzes fatty acids from acylated residues in proteins. Regulates the mitochondrial S-depalmitoylation of the nucleophilic active site residue of peroxiredoxin-5/PRDX5, a key antioxidant protein, therefore modulating mitochondrial antioxidant ability. Also catalyzes the deglucuronidation of mycophenolic acid acyl-glucuronide, an active metabolite of the immunosuppressant drug mycophenolate.</text>
</comment>
<gene>
    <name evidence="13" type="ORF">ACFOKA_09025</name>
</gene>